<evidence type="ECO:0000256" key="2">
    <source>
        <dbReference type="SAM" id="Phobius"/>
    </source>
</evidence>
<evidence type="ECO:0000313" key="3">
    <source>
        <dbReference type="EMBL" id="MBD7941155.1"/>
    </source>
</evidence>
<accession>A0ABR8R058</accession>
<dbReference type="Proteomes" id="UP000638918">
    <property type="component" value="Unassembled WGS sequence"/>
</dbReference>
<reference evidence="3 4" key="1">
    <citation type="submission" date="2020-08" db="EMBL/GenBank/DDBJ databases">
        <title>A Genomic Blueprint of the Chicken Gut Microbiome.</title>
        <authorList>
            <person name="Gilroy R."/>
            <person name="Ravi A."/>
            <person name="Getino M."/>
            <person name="Pursley I."/>
            <person name="Horton D.L."/>
            <person name="Alikhan N.-F."/>
            <person name="Baker D."/>
            <person name="Gharbi K."/>
            <person name="Hall N."/>
            <person name="Watson M."/>
            <person name="Adriaenssens E.M."/>
            <person name="Foster-Nyarko E."/>
            <person name="Jarju S."/>
            <person name="Secka A."/>
            <person name="Antonio M."/>
            <person name="Oren A."/>
            <person name="Chaudhuri R."/>
            <person name="La Ragione R.M."/>
            <person name="Hildebrand F."/>
            <person name="Pallen M.J."/>
        </authorList>
    </citation>
    <scope>NUCLEOTIDE SEQUENCE [LARGE SCALE GENOMIC DNA]</scope>
    <source>
        <strain evidence="3 4">Sa3CVA3</strain>
    </source>
</reference>
<feature type="region of interest" description="Disordered" evidence="1">
    <location>
        <begin position="106"/>
        <end position="125"/>
    </location>
</feature>
<gene>
    <name evidence="3" type="ORF">H9656_07125</name>
</gene>
<feature type="transmembrane region" description="Helical" evidence="2">
    <location>
        <begin position="18"/>
        <end position="37"/>
    </location>
</feature>
<keyword evidence="2" id="KW-0812">Transmembrane</keyword>
<keyword evidence="4" id="KW-1185">Reference proteome</keyword>
<name>A0ABR8R058_9CAUL</name>
<dbReference type="EMBL" id="JACSQU010000001">
    <property type="protein sequence ID" value="MBD7941155.1"/>
    <property type="molecule type" value="Genomic_DNA"/>
</dbReference>
<evidence type="ECO:0000256" key="1">
    <source>
        <dbReference type="SAM" id="MobiDB-lite"/>
    </source>
</evidence>
<feature type="transmembrane region" description="Helical" evidence="2">
    <location>
        <begin position="71"/>
        <end position="94"/>
    </location>
</feature>
<comment type="caution">
    <text evidence="3">The sequence shown here is derived from an EMBL/GenBank/DDBJ whole genome shotgun (WGS) entry which is preliminary data.</text>
</comment>
<keyword evidence="2" id="KW-0472">Membrane</keyword>
<organism evidence="3 4">
    <name type="scientific">Brevundimonas guildfordensis</name>
    <dbReference type="NCBI Taxonomy" id="2762241"/>
    <lineage>
        <taxon>Bacteria</taxon>
        <taxon>Pseudomonadati</taxon>
        <taxon>Pseudomonadota</taxon>
        <taxon>Alphaproteobacteria</taxon>
        <taxon>Caulobacterales</taxon>
        <taxon>Caulobacteraceae</taxon>
        <taxon>Brevundimonas</taxon>
    </lineage>
</organism>
<evidence type="ECO:0000313" key="4">
    <source>
        <dbReference type="Proteomes" id="UP000638918"/>
    </source>
</evidence>
<protein>
    <submittedName>
        <fullName evidence="3">Uncharacterized protein</fullName>
    </submittedName>
</protein>
<sequence length="125" mass="13357">MSAAVAMSFLLAGLAWNGFHYGLALADALSFVALWLIAERAGRWWIVLAAAFQLVAVVGYATPLLSEASLAWAAVTLSWLIWVLITLTFFLGVWEVEADRRFASGGRHGSTLDDGGRAGAAPSME</sequence>
<keyword evidence="2" id="KW-1133">Transmembrane helix</keyword>
<proteinExistence type="predicted"/>
<feature type="transmembrane region" description="Helical" evidence="2">
    <location>
        <begin position="44"/>
        <end position="65"/>
    </location>
</feature>